<dbReference type="EMBL" id="BRYA01001790">
    <property type="protein sequence ID" value="GMI19582.1"/>
    <property type="molecule type" value="Genomic_DNA"/>
</dbReference>
<evidence type="ECO:0000313" key="1">
    <source>
        <dbReference type="EMBL" id="GMI19582.1"/>
    </source>
</evidence>
<organism evidence="1 2">
    <name type="scientific">Triparma columacea</name>
    <dbReference type="NCBI Taxonomy" id="722753"/>
    <lineage>
        <taxon>Eukaryota</taxon>
        <taxon>Sar</taxon>
        <taxon>Stramenopiles</taxon>
        <taxon>Ochrophyta</taxon>
        <taxon>Bolidophyceae</taxon>
        <taxon>Parmales</taxon>
        <taxon>Triparmaceae</taxon>
        <taxon>Triparma</taxon>
    </lineage>
</organism>
<feature type="non-terminal residue" evidence="1">
    <location>
        <position position="322"/>
    </location>
</feature>
<accession>A0A9W7FVZ3</accession>
<protein>
    <submittedName>
        <fullName evidence="1">Uncharacterized protein</fullName>
    </submittedName>
</protein>
<reference evidence="2" key="1">
    <citation type="journal article" date="2023" name="Commun. Biol.">
        <title>Genome analysis of Parmales, the sister group of diatoms, reveals the evolutionary specialization of diatoms from phago-mixotrophs to photoautotrophs.</title>
        <authorList>
            <person name="Ban H."/>
            <person name="Sato S."/>
            <person name="Yoshikawa S."/>
            <person name="Yamada K."/>
            <person name="Nakamura Y."/>
            <person name="Ichinomiya M."/>
            <person name="Sato N."/>
            <person name="Blanc-Mathieu R."/>
            <person name="Endo H."/>
            <person name="Kuwata A."/>
            <person name="Ogata H."/>
        </authorList>
    </citation>
    <scope>NUCLEOTIDE SEQUENCE [LARGE SCALE GENOMIC DNA]</scope>
</reference>
<dbReference type="Proteomes" id="UP001165065">
    <property type="component" value="Unassembled WGS sequence"/>
</dbReference>
<sequence length="322" mass="35369">TTGFLSSPFEGLGRDASNPQAKLTTRLQAKLHAPIIEDYLTATRVFVETELDRRSKVREAFLYTEKYASTKHFLTANPSRAGAFSNSDMQTAICSYLGLPIPLCLLHRNIHLPSGNDQLHLDIYGDNIAKATHISGPANTTRHNNILQLLAEFCQQAGADYSIEDTTAFAAARDPRSASHLPPIIPDLLLSSSHNEKLLDVKVIGPGTSWLRGGTELDAMERRAASVTVEYERKAHANDQAINSNLTTEILESLGGAIGLVCGPRGEYSKSLDVLTLSLAENAAKNRWNLMGAESIQEAKSMIRNTFRRRLGTIIVKEQSKW</sequence>
<feature type="non-terminal residue" evidence="1">
    <location>
        <position position="1"/>
    </location>
</feature>
<proteinExistence type="predicted"/>
<gene>
    <name evidence="1" type="ORF">TrCOL_g4401</name>
</gene>
<keyword evidence="2" id="KW-1185">Reference proteome</keyword>
<name>A0A9W7FVZ3_9STRA</name>
<dbReference type="AlphaFoldDB" id="A0A9W7FVZ3"/>
<comment type="caution">
    <text evidence="1">The sequence shown here is derived from an EMBL/GenBank/DDBJ whole genome shotgun (WGS) entry which is preliminary data.</text>
</comment>
<evidence type="ECO:0000313" key="2">
    <source>
        <dbReference type="Proteomes" id="UP001165065"/>
    </source>
</evidence>